<dbReference type="InterPro" id="IPR013149">
    <property type="entry name" value="ADH-like_C"/>
</dbReference>
<evidence type="ECO:0000259" key="8">
    <source>
        <dbReference type="Pfam" id="PF00107"/>
    </source>
</evidence>
<keyword evidence="11" id="KW-1185">Reference proteome</keyword>
<dbReference type="FunFam" id="3.40.50.720:FF:000121">
    <property type="entry name" value="Prostaglandin reductase 2"/>
    <property type="match status" value="1"/>
</dbReference>
<comment type="similarity">
    <text evidence="1">Belongs to the NADP-dependent oxidoreductase L4BD family.</text>
</comment>
<dbReference type="PANTHER" id="PTHR43205">
    <property type="entry name" value="PROSTAGLANDIN REDUCTASE"/>
    <property type="match status" value="1"/>
</dbReference>
<evidence type="ECO:0000256" key="5">
    <source>
        <dbReference type="ARBA" id="ARBA00047878"/>
    </source>
</evidence>
<dbReference type="InterPro" id="IPR045010">
    <property type="entry name" value="MDR_fam"/>
</dbReference>
<dbReference type="InterPro" id="IPR036291">
    <property type="entry name" value="NAD(P)-bd_dom_sf"/>
</dbReference>
<dbReference type="InterPro" id="IPR011032">
    <property type="entry name" value="GroES-like_sf"/>
</dbReference>
<evidence type="ECO:0000313" key="11">
    <source>
        <dbReference type="Proteomes" id="UP000424527"/>
    </source>
</evidence>
<dbReference type="EMBL" id="REGW02000011">
    <property type="protein sequence ID" value="KAE8290171.1"/>
    <property type="molecule type" value="Genomic_DNA"/>
</dbReference>
<evidence type="ECO:0000256" key="6">
    <source>
        <dbReference type="ARBA" id="ARBA00048290"/>
    </source>
</evidence>
<evidence type="ECO:0000256" key="1">
    <source>
        <dbReference type="ARBA" id="ARBA00010460"/>
    </source>
</evidence>
<dbReference type="AlphaFoldDB" id="A0A6G0IFX4"/>
<comment type="catalytic activity">
    <reaction evidence="5">
        <text>13,14-dihydro-15-oxo-prostaglandin F1alpha + NADP(+) = 15-oxoprostaglandin F1alpha + NADPH + H(+)</text>
        <dbReference type="Rhea" id="RHEA:50592"/>
        <dbReference type="ChEBI" id="CHEBI:15378"/>
        <dbReference type="ChEBI" id="CHEBI:57783"/>
        <dbReference type="ChEBI" id="CHEBI:58349"/>
        <dbReference type="ChEBI" id="CHEBI:79072"/>
        <dbReference type="ChEBI" id="CHEBI:133411"/>
    </reaction>
    <physiologicalReaction direction="right-to-left" evidence="5">
        <dbReference type="Rhea" id="RHEA:50594"/>
    </physiologicalReaction>
</comment>
<protein>
    <recommendedName>
        <fullName evidence="4">15-oxoprostaglandin 13-reductase</fullName>
        <ecNumber evidence="2">1.3.1.48</ecNumber>
    </recommendedName>
    <alternativeName>
        <fullName evidence="4">15-oxoprostaglandin 13-reductase</fullName>
    </alternativeName>
</protein>
<evidence type="ECO:0000256" key="7">
    <source>
        <dbReference type="ARBA" id="ARBA00049070"/>
    </source>
</evidence>
<comment type="catalytic activity">
    <reaction evidence="7">
        <text>13,14-dihydro-15-oxo-prostaglandin E1 + NADP(+) = 15-oxoprostaglandin E1 + NADPH + H(+)</text>
        <dbReference type="Rhea" id="RHEA:50584"/>
        <dbReference type="ChEBI" id="CHEBI:15378"/>
        <dbReference type="ChEBI" id="CHEBI:57401"/>
        <dbReference type="ChEBI" id="CHEBI:57783"/>
        <dbReference type="ChEBI" id="CHEBI:58349"/>
        <dbReference type="ChEBI" id="CHEBI:133408"/>
    </reaction>
    <physiologicalReaction direction="right-to-left" evidence="7">
        <dbReference type="Rhea" id="RHEA:50586"/>
    </physiologicalReaction>
</comment>
<dbReference type="PANTHER" id="PTHR43205:SF5">
    <property type="entry name" value="PROSTAGLANDIN REDUCTASE 2"/>
    <property type="match status" value="1"/>
</dbReference>
<dbReference type="GO" id="GO:0047522">
    <property type="term" value="F:15-oxoprostaglandin 13-reductase [NAD(P)+] activity"/>
    <property type="evidence" value="ECO:0007669"/>
    <property type="project" value="UniProtKB-EC"/>
</dbReference>
<dbReference type="Pfam" id="PF00107">
    <property type="entry name" value="ADH_zinc_N"/>
    <property type="match status" value="1"/>
</dbReference>
<dbReference type="Gene3D" id="3.40.50.720">
    <property type="entry name" value="NAD(P)-binding Rossmann-like Domain"/>
    <property type="match status" value="1"/>
</dbReference>
<dbReference type="Gene3D" id="3.90.180.10">
    <property type="entry name" value="Medium-chain alcohol dehydrogenases, catalytic domain"/>
    <property type="match status" value="1"/>
</dbReference>
<dbReference type="GO" id="GO:0006693">
    <property type="term" value="P:prostaglandin metabolic process"/>
    <property type="evidence" value="ECO:0007669"/>
    <property type="project" value="TreeGrafter"/>
</dbReference>
<dbReference type="Pfam" id="PF16884">
    <property type="entry name" value="ADH_N_2"/>
    <property type="match status" value="1"/>
</dbReference>
<dbReference type="EC" id="1.3.1.48" evidence="2"/>
<reference evidence="10 11" key="1">
    <citation type="submission" date="2019-07" db="EMBL/GenBank/DDBJ databases">
        <title>Chromosome genome assembly for large yellow croaker.</title>
        <authorList>
            <person name="Xiao S."/>
        </authorList>
    </citation>
    <scope>NUCLEOTIDE SEQUENCE [LARGE SCALE GENOMIC DNA]</scope>
    <source>
        <strain evidence="10">JMULYC20181020</strain>
        <tissue evidence="10">Muscle</tissue>
    </source>
</reference>
<evidence type="ECO:0000313" key="10">
    <source>
        <dbReference type="EMBL" id="KAE8290171.1"/>
    </source>
</evidence>
<comment type="caution">
    <text evidence="10">The sequence shown here is derived from an EMBL/GenBank/DDBJ whole genome shotgun (WGS) entry which is preliminary data.</text>
</comment>
<evidence type="ECO:0000256" key="3">
    <source>
        <dbReference type="ARBA" id="ARBA00023002"/>
    </source>
</evidence>
<sequence>MQVQRVVLNSRPGKNGAPVDPYMRCRMNDDTGADYLTPWQLSECVDGGGVGVVESSRCADRAEGDVVTFFNWPWQTHAVMKGSVLQKVDPQLVDGHLSYFLGAVGITGLTALFGVREKGHVTKGAHQTMVVSGAAGACGSIAGQIGRLDGCVRVVGICGTDEKCRALVEDLGFTAAVNYRQEDVPARLRECCPDGIDVYFDNVGGAISDTVIAQLNNGGHVILCGQISQYNKDVPYPPPLSEEIHETLQSKNITRERFMVLNYMNKADAALCELSQWVKSGKSSLVSSHVIVICFILQVLETVVNGIENMGDAFCSMMKGGNIGKQIIKISE</sequence>
<keyword evidence="3" id="KW-0560">Oxidoreductase</keyword>
<evidence type="ECO:0000256" key="4">
    <source>
        <dbReference type="ARBA" id="ARBA00033119"/>
    </source>
</evidence>
<name>A0A6G0IFX4_LARCR</name>
<gene>
    <name evidence="10" type="ORF">D5F01_LYC11889</name>
</gene>
<feature type="domain" description="Alcohol dehydrogenase-like C-terminal" evidence="8">
    <location>
        <begin position="139"/>
        <end position="238"/>
    </location>
</feature>
<accession>A0A6G0IFX4</accession>
<dbReference type="InterPro" id="IPR041694">
    <property type="entry name" value="ADH_N_2"/>
</dbReference>
<evidence type="ECO:0000259" key="9">
    <source>
        <dbReference type="Pfam" id="PF16884"/>
    </source>
</evidence>
<proteinExistence type="inferred from homology"/>
<evidence type="ECO:0000256" key="2">
    <source>
        <dbReference type="ARBA" id="ARBA00011981"/>
    </source>
</evidence>
<feature type="domain" description="Oxidoreductase N-terminal" evidence="9">
    <location>
        <begin position="19"/>
        <end position="88"/>
    </location>
</feature>
<comment type="catalytic activity">
    <reaction evidence="6">
        <text>13,14-dihydro-15-oxo-PGF2alpha + NADP(+) = 15-oxoprostaglandin F2alpha + NADPH + H(+)</text>
        <dbReference type="Rhea" id="RHEA:50588"/>
        <dbReference type="ChEBI" id="CHEBI:15378"/>
        <dbReference type="ChEBI" id="CHEBI:57783"/>
        <dbReference type="ChEBI" id="CHEBI:58349"/>
        <dbReference type="ChEBI" id="CHEBI:133374"/>
        <dbReference type="ChEBI" id="CHEBI:133409"/>
    </reaction>
    <physiologicalReaction direction="right-to-left" evidence="6">
        <dbReference type="Rhea" id="RHEA:50590"/>
    </physiologicalReaction>
</comment>
<dbReference type="SUPFAM" id="SSF50129">
    <property type="entry name" value="GroES-like"/>
    <property type="match status" value="1"/>
</dbReference>
<dbReference type="Proteomes" id="UP000424527">
    <property type="component" value="Unassembled WGS sequence"/>
</dbReference>
<dbReference type="SUPFAM" id="SSF51735">
    <property type="entry name" value="NAD(P)-binding Rossmann-fold domains"/>
    <property type="match status" value="1"/>
</dbReference>
<organism evidence="10 11">
    <name type="scientific">Larimichthys crocea</name>
    <name type="common">Large yellow croaker</name>
    <name type="synonym">Pseudosciaena crocea</name>
    <dbReference type="NCBI Taxonomy" id="215358"/>
    <lineage>
        <taxon>Eukaryota</taxon>
        <taxon>Metazoa</taxon>
        <taxon>Chordata</taxon>
        <taxon>Craniata</taxon>
        <taxon>Vertebrata</taxon>
        <taxon>Euteleostomi</taxon>
        <taxon>Actinopterygii</taxon>
        <taxon>Neopterygii</taxon>
        <taxon>Teleostei</taxon>
        <taxon>Neoteleostei</taxon>
        <taxon>Acanthomorphata</taxon>
        <taxon>Eupercaria</taxon>
        <taxon>Sciaenidae</taxon>
        <taxon>Larimichthys</taxon>
    </lineage>
</organism>